<dbReference type="RefSeq" id="WP_014934059.1">
    <property type="nucleotide sequence ID" value="NC_018604.1"/>
</dbReference>
<accession>K0JIF9</accession>
<evidence type="ECO:0000313" key="1">
    <source>
        <dbReference type="EMBL" id="CCG58008.1"/>
    </source>
</evidence>
<dbReference type="KEGG" id="bpw:WESB_2546"/>
<gene>
    <name evidence="1" type="ORF">WESB_2546</name>
</gene>
<reference evidence="1 2" key="1">
    <citation type="journal article" date="2012" name="BMC Genomics">
        <title>Comparative genomics of Brachyspira pilosicoli strains: genome rearrangements, reductions and correlation of genetic compliment with phenotypic diversity.</title>
        <authorList>
            <person name="Mappley L.J."/>
            <person name="Black M.L."/>
            <person name="Abuoun M."/>
            <person name="Darby A.C."/>
            <person name="Woodward M.J."/>
            <person name="Parkhill J."/>
            <person name="Turner A.K."/>
            <person name="Bellgard M.I."/>
            <person name="La T."/>
            <person name="Phillips N.D."/>
            <person name="La Ragione R.M."/>
            <person name="Hampson D.J."/>
        </authorList>
    </citation>
    <scope>NUCLEOTIDE SEQUENCE [LARGE SCALE GENOMIC DNA]</scope>
    <source>
        <strain evidence="1">WesB</strain>
    </source>
</reference>
<proteinExistence type="predicted"/>
<dbReference type="PATRIC" id="fig|1161918.5.peg.2106"/>
<protein>
    <submittedName>
        <fullName evidence="1">Unclassified</fullName>
    </submittedName>
</protein>
<dbReference type="HOGENOM" id="CLU_1591452_0_0_12"/>
<sequence>MNNKDLDRVGRFLYELAQLNIQLKKGDFYKEQYLIFLDNWQNEELDNIFNTAGKNINNPFKPKKDNPNWFKFRKFPAPQKNMQGIYTGETYHALFRGFKVGDKIDIFKKISRNKLQYGYKANYKSKDITKYINVNLGVSEDFLNKEADRIAEILIEIIDNIREKYSV</sequence>
<dbReference type="AlphaFoldDB" id="K0JIF9"/>
<organism evidence="1 2">
    <name type="scientific">Brachyspira pilosicoli WesB</name>
    <dbReference type="NCBI Taxonomy" id="1161918"/>
    <lineage>
        <taxon>Bacteria</taxon>
        <taxon>Pseudomonadati</taxon>
        <taxon>Spirochaetota</taxon>
        <taxon>Spirochaetia</taxon>
        <taxon>Brachyspirales</taxon>
        <taxon>Brachyspiraceae</taxon>
        <taxon>Brachyspira</taxon>
    </lineage>
</organism>
<dbReference type="Proteomes" id="UP000003759">
    <property type="component" value="Chromosome"/>
</dbReference>
<evidence type="ECO:0000313" key="2">
    <source>
        <dbReference type="Proteomes" id="UP000003759"/>
    </source>
</evidence>
<dbReference type="OrthoDB" id="9949079at2"/>
<name>K0JIF9_BRAPL</name>
<dbReference type="EMBL" id="HE793032">
    <property type="protein sequence ID" value="CCG58008.1"/>
    <property type="molecule type" value="Genomic_DNA"/>
</dbReference>